<protein>
    <recommendedName>
        <fullName evidence="2">DUF7730 domain-containing protein</fullName>
    </recommendedName>
</protein>
<dbReference type="InterPro" id="IPR056632">
    <property type="entry name" value="DUF7730"/>
</dbReference>
<organism evidence="3 4">
    <name type="scientific">Diplodia corticola</name>
    <dbReference type="NCBI Taxonomy" id="236234"/>
    <lineage>
        <taxon>Eukaryota</taxon>
        <taxon>Fungi</taxon>
        <taxon>Dikarya</taxon>
        <taxon>Ascomycota</taxon>
        <taxon>Pezizomycotina</taxon>
        <taxon>Dothideomycetes</taxon>
        <taxon>Dothideomycetes incertae sedis</taxon>
        <taxon>Botryosphaeriales</taxon>
        <taxon>Botryosphaeriaceae</taxon>
        <taxon>Diplodia</taxon>
    </lineage>
</organism>
<proteinExistence type="predicted"/>
<dbReference type="PANTHER" id="PTHR38790:SF8">
    <property type="entry name" value="F-BOX DOMAIN-CONTAINING PROTEIN"/>
    <property type="match status" value="1"/>
</dbReference>
<dbReference type="Proteomes" id="UP000183809">
    <property type="component" value="Unassembled WGS sequence"/>
</dbReference>
<dbReference type="PANTHER" id="PTHR38790">
    <property type="entry name" value="2EXR DOMAIN-CONTAINING PROTEIN-RELATED"/>
    <property type="match status" value="1"/>
</dbReference>
<gene>
    <name evidence="3" type="ORF">BKCO1_3600045</name>
</gene>
<feature type="compositionally biased region" description="Low complexity" evidence="1">
    <location>
        <begin position="124"/>
        <end position="149"/>
    </location>
</feature>
<dbReference type="EMBL" id="MNUE01000036">
    <property type="protein sequence ID" value="OJD32788.1"/>
    <property type="molecule type" value="Genomic_DNA"/>
</dbReference>
<dbReference type="Pfam" id="PF24864">
    <property type="entry name" value="DUF7730"/>
    <property type="match status" value="1"/>
</dbReference>
<accession>A0A1J9RY97</accession>
<comment type="caution">
    <text evidence="3">The sequence shown here is derived from an EMBL/GenBank/DDBJ whole genome shotgun (WGS) entry which is preliminary data.</text>
</comment>
<dbReference type="RefSeq" id="XP_020129048.1">
    <property type="nucleotide sequence ID" value="XM_020274914.1"/>
</dbReference>
<evidence type="ECO:0000259" key="2">
    <source>
        <dbReference type="Pfam" id="PF24864"/>
    </source>
</evidence>
<evidence type="ECO:0000313" key="3">
    <source>
        <dbReference type="EMBL" id="OJD32788.1"/>
    </source>
</evidence>
<feature type="region of interest" description="Disordered" evidence="1">
    <location>
        <begin position="124"/>
        <end position="157"/>
    </location>
</feature>
<dbReference type="STRING" id="236234.A0A1J9RY97"/>
<name>A0A1J9RY97_9PEZI</name>
<evidence type="ECO:0000313" key="4">
    <source>
        <dbReference type="Proteomes" id="UP000183809"/>
    </source>
</evidence>
<reference evidence="3 4" key="1">
    <citation type="submission" date="2016-10" db="EMBL/GenBank/DDBJ databases">
        <title>Proteomics and genomics reveal pathogen-plant mechanisms compatible with a hemibiotrophic lifestyle of Diplodia corticola.</title>
        <authorList>
            <person name="Fernandes I."/>
            <person name="De Jonge R."/>
            <person name="Van De Peer Y."/>
            <person name="Devreese B."/>
            <person name="Alves A."/>
            <person name="Esteves A.C."/>
        </authorList>
    </citation>
    <scope>NUCLEOTIDE SEQUENCE [LARGE SCALE GENOMIC DNA]</scope>
    <source>
        <strain evidence="3 4">CBS 112549</strain>
    </source>
</reference>
<keyword evidence="4" id="KW-1185">Reference proteome</keyword>
<feature type="domain" description="DUF7730" evidence="2">
    <location>
        <begin position="162"/>
        <end position="312"/>
    </location>
</feature>
<dbReference type="OrthoDB" id="4757095at2759"/>
<evidence type="ECO:0000256" key="1">
    <source>
        <dbReference type="SAM" id="MobiDB-lite"/>
    </source>
</evidence>
<dbReference type="AlphaFoldDB" id="A0A1J9RY97"/>
<sequence length="441" mass="49196">MASRNRNRIRIRIRSKPVQSSAALAEKKGLATNNENKKLTVSNENQQLLAGKQSKKPVVGTEAKNSAVGKTKMKKQRLGFLDLPGEIRNMIYAHCFEDEIWIDMTPTADHILKQNKVQLGTWASAAHAAPKPTTTTTSESNNEDTSNANPTATGEDTLALPHLTITGRRTARFSATTFATPTPRLKPQKIAYKPHSRRGHTTTTSPTKWTTSPGALVLTCRQIHHEALPFFYAAPFFIFSAPRPLLRFLALVPPPKLALVRKLHVAHATYGDPTRPRDEAWRTRHQAAWKRAMDEAARLLVGLAVLRCRVVANERPLVFALASAAWARTLVEAWGPACQRQRQQPGEGKEREKEKEMVVATVGGAPQGPLRVEIAVQSAWVVKGAYMPNEALRTALVELHRLFAEGVRRRMCGWSEEDAMLDFNLAKFEKYKRLSEVFPMP</sequence>
<dbReference type="GeneID" id="31015175"/>